<comment type="caution">
    <text evidence="2">The sequence shown here is derived from an EMBL/GenBank/DDBJ whole genome shotgun (WGS) entry which is preliminary data.</text>
</comment>
<proteinExistence type="predicted"/>
<dbReference type="AlphaFoldDB" id="A0A9D2GVT9"/>
<dbReference type="SUPFAM" id="SSF47413">
    <property type="entry name" value="lambda repressor-like DNA-binding domains"/>
    <property type="match status" value="1"/>
</dbReference>
<evidence type="ECO:0000313" key="3">
    <source>
        <dbReference type="Proteomes" id="UP000824108"/>
    </source>
</evidence>
<accession>A0A9D2GVT9</accession>
<dbReference type="GO" id="GO:0003677">
    <property type="term" value="F:DNA binding"/>
    <property type="evidence" value="ECO:0007669"/>
    <property type="project" value="InterPro"/>
</dbReference>
<evidence type="ECO:0000259" key="1">
    <source>
        <dbReference type="PROSITE" id="PS50943"/>
    </source>
</evidence>
<name>A0A9D2GVT9_9BACE</name>
<organism evidence="2 3">
    <name type="scientific">Candidatus Bacteroides merdavium</name>
    <dbReference type="NCBI Taxonomy" id="2838472"/>
    <lineage>
        <taxon>Bacteria</taxon>
        <taxon>Pseudomonadati</taxon>
        <taxon>Bacteroidota</taxon>
        <taxon>Bacteroidia</taxon>
        <taxon>Bacteroidales</taxon>
        <taxon>Bacteroidaceae</taxon>
        <taxon>Bacteroides</taxon>
    </lineage>
</organism>
<sequence length="103" mass="12021">MTHFDEKKLTRLHTADELLDGKYGTPGTESRNDFEEKARAYYFGVILRDRRKELKMTQSELAQKTGTARSYIARVEKGETDMQLSSFLKIARALRIEFRPTFL</sequence>
<dbReference type="PROSITE" id="PS50943">
    <property type="entry name" value="HTH_CROC1"/>
    <property type="match status" value="1"/>
</dbReference>
<feature type="domain" description="HTH cro/C1-type" evidence="1">
    <location>
        <begin position="47"/>
        <end position="103"/>
    </location>
</feature>
<dbReference type="CDD" id="cd00093">
    <property type="entry name" value="HTH_XRE"/>
    <property type="match status" value="1"/>
</dbReference>
<dbReference type="InterPro" id="IPR010982">
    <property type="entry name" value="Lambda_DNA-bd_dom_sf"/>
</dbReference>
<reference evidence="2" key="2">
    <citation type="submission" date="2021-04" db="EMBL/GenBank/DDBJ databases">
        <authorList>
            <person name="Gilroy R."/>
        </authorList>
    </citation>
    <scope>NUCLEOTIDE SEQUENCE</scope>
    <source>
        <strain evidence="2">CHK118-2852</strain>
    </source>
</reference>
<protein>
    <submittedName>
        <fullName evidence="2">Helix-turn-helix domain-containing protein</fullName>
    </submittedName>
</protein>
<reference evidence="2" key="1">
    <citation type="journal article" date="2021" name="PeerJ">
        <title>Extensive microbial diversity within the chicken gut microbiome revealed by metagenomics and culture.</title>
        <authorList>
            <person name="Gilroy R."/>
            <person name="Ravi A."/>
            <person name="Getino M."/>
            <person name="Pursley I."/>
            <person name="Horton D.L."/>
            <person name="Alikhan N.F."/>
            <person name="Baker D."/>
            <person name="Gharbi K."/>
            <person name="Hall N."/>
            <person name="Watson M."/>
            <person name="Adriaenssens E.M."/>
            <person name="Foster-Nyarko E."/>
            <person name="Jarju S."/>
            <person name="Secka A."/>
            <person name="Antonio M."/>
            <person name="Oren A."/>
            <person name="Chaudhuri R.R."/>
            <person name="La Ragione R."/>
            <person name="Hildebrand F."/>
            <person name="Pallen M.J."/>
        </authorList>
    </citation>
    <scope>NUCLEOTIDE SEQUENCE</scope>
    <source>
        <strain evidence="2">CHK118-2852</strain>
    </source>
</reference>
<dbReference type="Gene3D" id="1.10.260.40">
    <property type="entry name" value="lambda repressor-like DNA-binding domains"/>
    <property type="match status" value="1"/>
</dbReference>
<dbReference type="Pfam" id="PF01381">
    <property type="entry name" value="HTH_3"/>
    <property type="match status" value="1"/>
</dbReference>
<evidence type="ECO:0000313" key="2">
    <source>
        <dbReference type="EMBL" id="HIZ90933.1"/>
    </source>
</evidence>
<dbReference type="Proteomes" id="UP000824108">
    <property type="component" value="Unassembled WGS sequence"/>
</dbReference>
<dbReference type="EMBL" id="DXAV01000019">
    <property type="protein sequence ID" value="HIZ90933.1"/>
    <property type="molecule type" value="Genomic_DNA"/>
</dbReference>
<gene>
    <name evidence="2" type="ORF">H9807_02235</name>
</gene>
<dbReference type="SMART" id="SM00530">
    <property type="entry name" value="HTH_XRE"/>
    <property type="match status" value="1"/>
</dbReference>
<dbReference type="InterPro" id="IPR001387">
    <property type="entry name" value="Cro/C1-type_HTH"/>
</dbReference>